<proteinExistence type="predicted"/>
<dbReference type="InterPro" id="IPR036388">
    <property type="entry name" value="WH-like_DNA-bd_sf"/>
</dbReference>
<dbReference type="SUPFAM" id="SSF46785">
    <property type="entry name" value="Winged helix' DNA-binding domain"/>
    <property type="match status" value="1"/>
</dbReference>
<dbReference type="EMBL" id="CP026311">
    <property type="protein sequence ID" value="AUV84321.1"/>
    <property type="molecule type" value="Genomic_DNA"/>
</dbReference>
<protein>
    <submittedName>
        <fullName evidence="1">Transcriptional regulator</fullName>
    </submittedName>
</protein>
<geneLocation type="plasmid" evidence="1">
    <name>unnamed2</name>
</geneLocation>
<keyword evidence="2" id="KW-1185">Reference proteome</keyword>
<accession>A0A2I8VQX2</accession>
<dbReference type="AlphaFoldDB" id="A0A2I8VQX2"/>
<dbReference type="Proteomes" id="UP000236584">
    <property type="component" value="Plasmid unnamed2"/>
</dbReference>
<sequence>MSEFSIQTEIEVLELLVDGSPCHVMEITNAVDGHPITIDQACAHLHSEDCIVPRGRGLYEITDAGEQRLKTQYES</sequence>
<dbReference type="KEGG" id="srub:C2R22_22465"/>
<reference evidence="1 2" key="1">
    <citation type="submission" date="2018-01" db="EMBL/GenBank/DDBJ databases">
        <title>Complete genome sequence of Salinigranum rubrum GX10T, an extremely halophilic archaeon isolated from a marine solar saltern.</title>
        <authorList>
            <person name="Han S."/>
        </authorList>
    </citation>
    <scope>NUCLEOTIDE SEQUENCE [LARGE SCALE GENOMIC DNA]</scope>
    <source>
        <strain evidence="1 2">GX10</strain>
        <plasmid evidence="2">Plasmid unnamed2</plasmid>
    </source>
</reference>
<evidence type="ECO:0000313" key="2">
    <source>
        <dbReference type="Proteomes" id="UP000236584"/>
    </source>
</evidence>
<dbReference type="Gene3D" id="1.10.10.10">
    <property type="entry name" value="Winged helix-like DNA-binding domain superfamily/Winged helix DNA-binding domain"/>
    <property type="match status" value="1"/>
</dbReference>
<dbReference type="InterPro" id="IPR036390">
    <property type="entry name" value="WH_DNA-bd_sf"/>
</dbReference>
<name>A0A2I8VQX2_9EURY</name>
<evidence type="ECO:0000313" key="1">
    <source>
        <dbReference type="EMBL" id="AUV84321.1"/>
    </source>
</evidence>
<organism evidence="1 2">
    <name type="scientific">Salinigranum rubrum</name>
    <dbReference type="NCBI Taxonomy" id="755307"/>
    <lineage>
        <taxon>Archaea</taxon>
        <taxon>Methanobacteriati</taxon>
        <taxon>Methanobacteriota</taxon>
        <taxon>Stenosarchaea group</taxon>
        <taxon>Halobacteria</taxon>
        <taxon>Halobacteriales</taxon>
        <taxon>Haloferacaceae</taxon>
        <taxon>Salinigranum</taxon>
    </lineage>
</organism>
<keyword evidence="1" id="KW-0614">Plasmid</keyword>
<gene>
    <name evidence="1" type="ORF">C2R22_22465</name>
</gene>